<sequence>MAISNVRVMESDDVSQGHYSCNSETTADAETSASEDDEKGIQIKIKRAIENGILDEAKKKKKRKMLNFDRSFKKRKNLKIEQEGFKINIRKFRLFKIDHVKNKGEEMLPPARSGRDAPTGPDADEVGEVDLADETDVAK</sequence>
<feature type="compositionally biased region" description="Acidic residues" evidence="1">
    <location>
        <begin position="122"/>
        <end position="139"/>
    </location>
</feature>
<evidence type="ECO:0000256" key="1">
    <source>
        <dbReference type="SAM" id="MobiDB-lite"/>
    </source>
</evidence>
<reference evidence="2 3" key="1">
    <citation type="submission" date="2011-08" db="EMBL/GenBank/DDBJ databases">
        <title>The Genome Sequence of Plasmodium vivax Brazil I.</title>
        <authorList>
            <consortium name="The Broad Institute Genome Sequencing Platform"/>
            <consortium name="The Broad Institute Genome Sequencing Center for Infectious Disease"/>
            <person name="Neafsey D."/>
            <person name="Carlton J."/>
            <person name="Barnwell J."/>
            <person name="Collins W."/>
            <person name="Escalante A."/>
            <person name="Mullikin J."/>
            <person name="Saul A."/>
            <person name="Guigo R."/>
            <person name="Camara F."/>
            <person name="Young S.K."/>
            <person name="Zeng Q."/>
            <person name="Gargeya S."/>
            <person name="Fitzgerald M."/>
            <person name="Haas B."/>
            <person name="Abouelleil A."/>
            <person name="Alvarado L."/>
            <person name="Arachchi H.M."/>
            <person name="Berlin A."/>
            <person name="Brown A."/>
            <person name="Chapman S.B."/>
            <person name="Chen Z."/>
            <person name="Dunbar C."/>
            <person name="Freedman E."/>
            <person name="Gearin G."/>
            <person name="Gellesch M."/>
            <person name="Goldberg J."/>
            <person name="Griggs A."/>
            <person name="Gujja S."/>
            <person name="Heiman D."/>
            <person name="Howarth C."/>
            <person name="Larson L."/>
            <person name="Lui A."/>
            <person name="MacDonald P.J.P."/>
            <person name="Montmayeur A."/>
            <person name="Murphy C."/>
            <person name="Neiman D."/>
            <person name="Pearson M."/>
            <person name="Priest M."/>
            <person name="Roberts A."/>
            <person name="Saif S."/>
            <person name="Shea T."/>
            <person name="Shenoy N."/>
            <person name="Sisk P."/>
            <person name="Stolte C."/>
            <person name="Sykes S."/>
            <person name="Wortman J."/>
            <person name="Nusbaum C."/>
            <person name="Birren B."/>
        </authorList>
    </citation>
    <scope>NUCLEOTIDE SEQUENCE [LARGE SCALE GENOMIC DNA]</scope>
    <source>
        <strain evidence="2 3">Brazil I</strain>
    </source>
</reference>
<dbReference type="EMBL" id="KQ234776">
    <property type="protein sequence ID" value="KMZ87905.1"/>
    <property type="molecule type" value="Genomic_DNA"/>
</dbReference>
<evidence type="ECO:0000313" key="2">
    <source>
        <dbReference type="EMBL" id="KMZ87905.1"/>
    </source>
</evidence>
<dbReference type="AlphaFoldDB" id="A0A0J9SXV6"/>
<dbReference type="OrthoDB" id="385690at2759"/>
<protein>
    <submittedName>
        <fullName evidence="2">Uncharacterized protein</fullName>
    </submittedName>
</protein>
<dbReference type="Proteomes" id="UP000053327">
    <property type="component" value="Unassembled WGS sequence"/>
</dbReference>
<gene>
    <name evidence="2" type="ORF">PVBG_05353</name>
</gene>
<evidence type="ECO:0000313" key="3">
    <source>
        <dbReference type="Proteomes" id="UP000053327"/>
    </source>
</evidence>
<accession>A0A0J9SXV6</accession>
<proteinExistence type="predicted"/>
<organism evidence="2 3">
    <name type="scientific">Plasmodium vivax (strain Brazil I)</name>
    <dbReference type="NCBI Taxonomy" id="1033975"/>
    <lineage>
        <taxon>Eukaryota</taxon>
        <taxon>Sar</taxon>
        <taxon>Alveolata</taxon>
        <taxon>Apicomplexa</taxon>
        <taxon>Aconoidasida</taxon>
        <taxon>Haemosporida</taxon>
        <taxon>Plasmodiidae</taxon>
        <taxon>Plasmodium</taxon>
        <taxon>Plasmodium (Plasmodium)</taxon>
    </lineage>
</organism>
<feature type="compositionally biased region" description="Polar residues" evidence="1">
    <location>
        <begin position="17"/>
        <end position="32"/>
    </location>
</feature>
<feature type="region of interest" description="Disordered" evidence="1">
    <location>
        <begin position="1"/>
        <end position="39"/>
    </location>
</feature>
<feature type="region of interest" description="Disordered" evidence="1">
    <location>
        <begin position="103"/>
        <end position="139"/>
    </location>
</feature>
<name>A0A0J9SXV6_PLAV1</name>